<keyword evidence="2" id="KW-0418">Kinase</keyword>
<protein>
    <submittedName>
        <fullName evidence="2">Serine/threonine protein kinase</fullName>
    </submittedName>
</protein>
<dbReference type="Proteomes" id="UP000298493">
    <property type="component" value="Unassembled WGS sequence"/>
</dbReference>
<dbReference type="GO" id="GO:0004674">
    <property type="term" value="F:protein serine/threonine kinase activity"/>
    <property type="evidence" value="ECO:0007669"/>
    <property type="project" value="UniProtKB-KW"/>
</dbReference>
<keyword evidence="2" id="KW-0808">Transferase</keyword>
<dbReference type="STRING" id="86259.A0A4Z1NZ85"/>
<sequence length="433" mass="48769">MLRHTTPKANAVPGQYIFERLLSSNTAGIPMTAGMLLRKSIGCLASAVVYLHESSIRHKYLKPSNILLYPDGLRLTDFGTATDFGDFSHSATEGVDRGTPKYFSPETAAYEQCGRASDIFSLGPDKDRSFQANLASTREWLKNAHFNVPDNFLLDEIRSRLNLNPDHRPNIGHIQSHLKAIECIAPTPWDSYFYLNCCRFDSGFRTDCLPNHAEVAFVLTSENTSCPGTQTCTFEPRSECCDFIEYMHVISDQIPPDQPGVAKVCDPFKFSQKYQIISSSNQLGILVVLKRDRTEAQYNRAKLRSMCLYKTVDPENSLGPSSWAHRTTEEVEASDVAYEHVEVEHRIDRARKAIKRLSSTQQTAVHRYLNSINESNRKWTLIELKVRDDSASHARLQGLSKGKCIEVTVRRIGPSSELGLTTNKPFSRMKLAL</sequence>
<dbReference type="EMBL" id="SNSC02000009">
    <property type="protein sequence ID" value="TID21442.1"/>
    <property type="molecule type" value="Genomic_DNA"/>
</dbReference>
<organism evidence="2 3">
    <name type="scientific">Venturia nashicola</name>
    <dbReference type="NCBI Taxonomy" id="86259"/>
    <lineage>
        <taxon>Eukaryota</taxon>
        <taxon>Fungi</taxon>
        <taxon>Dikarya</taxon>
        <taxon>Ascomycota</taxon>
        <taxon>Pezizomycotina</taxon>
        <taxon>Dothideomycetes</taxon>
        <taxon>Pleosporomycetidae</taxon>
        <taxon>Venturiales</taxon>
        <taxon>Venturiaceae</taxon>
        <taxon>Venturia</taxon>
    </lineage>
</organism>
<dbReference type="GO" id="GO:0005634">
    <property type="term" value="C:nucleus"/>
    <property type="evidence" value="ECO:0007669"/>
    <property type="project" value="TreeGrafter"/>
</dbReference>
<name>A0A4Z1NZ85_9PEZI</name>
<dbReference type="SMART" id="SM00220">
    <property type="entry name" value="S_TKc"/>
    <property type="match status" value="1"/>
</dbReference>
<dbReference type="Gene3D" id="1.10.510.10">
    <property type="entry name" value="Transferase(Phosphotransferase) domain 1"/>
    <property type="match status" value="1"/>
</dbReference>
<dbReference type="SUPFAM" id="SSF56112">
    <property type="entry name" value="Protein kinase-like (PK-like)"/>
    <property type="match status" value="1"/>
</dbReference>
<evidence type="ECO:0000259" key="1">
    <source>
        <dbReference type="PROSITE" id="PS50011"/>
    </source>
</evidence>
<dbReference type="PANTHER" id="PTHR24345">
    <property type="entry name" value="SERINE/THREONINE-PROTEIN KINASE PLK"/>
    <property type="match status" value="1"/>
</dbReference>
<keyword evidence="3" id="KW-1185">Reference proteome</keyword>
<reference evidence="2 3" key="1">
    <citation type="submission" date="2019-04" db="EMBL/GenBank/DDBJ databases">
        <title>High contiguity whole genome sequence and gene annotation resource for two Venturia nashicola isolates.</title>
        <authorList>
            <person name="Prokchorchik M."/>
            <person name="Won K."/>
            <person name="Lee Y."/>
            <person name="Choi E.D."/>
            <person name="Segonzac C."/>
            <person name="Sohn K.H."/>
        </authorList>
    </citation>
    <scope>NUCLEOTIDE SEQUENCE [LARGE SCALE GENOMIC DNA]</scope>
    <source>
        <strain evidence="2 3">PRI2</strain>
    </source>
</reference>
<dbReference type="InterPro" id="IPR011009">
    <property type="entry name" value="Kinase-like_dom_sf"/>
</dbReference>
<dbReference type="Pfam" id="PF00069">
    <property type="entry name" value="Pkinase"/>
    <property type="match status" value="1"/>
</dbReference>
<dbReference type="GO" id="GO:0005524">
    <property type="term" value="F:ATP binding"/>
    <property type="evidence" value="ECO:0007669"/>
    <property type="project" value="InterPro"/>
</dbReference>
<feature type="domain" description="Protein kinase" evidence="1">
    <location>
        <begin position="1"/>
        <end position="180"/>
    </location>
</feature>
<dbReference type="InterPro" id="IPR000719">
    <property type="entry name" value="Prot_kinase_dom"/>
</dbReference>
<evidence type="ECO:0000313" key="3">
    <source>
        <dbReference type="Proteomes" id="UP000298493"/>
    </source>
</evidence>
<accession>A0A4Z1NZ85</accession>
<evidence type="ECO:0000313" key="2">
    <source>
        <dbReference type="EMBL" id="TID21442.1"/>
    </source>
</evidence>
<keyword evidence="2" id="KW-0723">Serine/threonine-protein kinase</keyword>
<gene>
    <name evidence="2" type="ORF">E6O75_ATG04837</name>
</gene>
<dbReference type="PROSITE" id="PS50011">
    <property type="entry name" value="PROTEIN_KINASE_DOM"/>
    <property type="match status" value="1"/>
</dbReference>
<proteinExistence type="predicted"/>
<dbReference type="AlphaFoldDB" id="A0A4Z1NZ85"/>
<comment type="caution">
    <text evidence="2">The sequence shown here is derived from an EMBL/GenBank/DDBJ whole genome shotgun (WGS) entry which is preliminary data.</text>
</comment>